<dbReference type="Gene3D" id="3.40.50.80">
    <property type="entry name" value="Nucleotide-binding domain of ferredoxin-NADP reductase (FNR) module"/>
    <property type="match status" value="1"/>
</dbReference>
<dbReference type="PROSITE" id="PS51384">
    <property type="entry name" value="FAD_FR"/>
    <property type="match status" value="1"/>
</dbReference>
<dbReference type="SUPFAM" id="SSF63380">
    <property type="entry name" value="Riboflavin synthase domain-like"/>
    <property type="match status" value="1"/>
</dbReference>
<dbReference type="GO" id="GO:0016491">
    <property type="term" value="F:oxidoreductase activity"/>
    <property type="evidence" value="ECO:0007669"/>
    <property type="project" value="InterPro"/>
</dbReference>
<dbReference type="SUPFAM" id="SSF54292">
    <property type="entry name" value="2Fe-2S ferredoxin-like"/>
    <property type="match status" value="1"/>
</dbReference>
<sequence length="319" mass="35861">MSHPSTIRVVVGEIHRETPSIKRFILLPAEGSSLPAFGGGAHVTTILRTEGSVIQRPYSLCGDPHRTDSYQIAVRLRENSRGGSHYWHHRVREGTELEIGWPVNRFPLSRRAKHHVLCAAGIGITPFLSMMADLEAKGASFELHYAAPSRSRCAFYSRIRSRYGDRCRFYFSGNGERMTPEPLLDQRIGTHLYFCGPGSMVRQFSGAAVRFGYPEKSIHWELFSPPVVCDPEPFEVELKKSGRLLHVPKDRSLLDVLLRAGVKAPHSCRMGRCGTCAVSVLEGEVDHRDEFLTGEEKRAHHRMLTCVSRAQCEKLVLDL</sequence>
<dbReference type="PROSITE" id="PS51085">
    <property type="entry name" value="2FE2S_FER_2"/>
    <property type="match status" value="1"/>
</dbReference>
<proteinExistence type="predicted"/>
<dbReference type="InterPro" id="IPR036010">
    <property type="entry name" value="2Fe-2S_ferredoxin-like_sf"/>
</dbReference>
<dbReference type="InterPro" id="IPR017927">
    <property type="entry name" value="FAD-bd_FR_type"/>
</dbReference>
<protein>
    <submittedName>
        <fullName evidence="3">Ferredoxin-NADP reductase</fullName>
    </submittedName>
</protein>
<reference evidence="3 4" key="1">
    <citation type="submission" date="2018-04" db="EMBL/GenBank/DDBJ databases">
        <title>Genomic Encyclopedia of Archaeal and Bacterial Type Strains, Phase II (KMG-II): from individual species to whole genera.</title>
        <authorList>
            <person name="Goeker M."/>
        </authorList>
    </citation>
    <scope>NUCLEOTIDE SEQUENCE [LARGE SCALE GENOMIC DNA]</scope>
    <source>
        <strain evidence="3 4">DSM 45787</strain>
    </source>
</reference>
<dbReference type="SUPFAM" id="SSF52343">
    <property type="entry name" value="Ferredoxin reductase-like, C-terminal NADP-linked domain"/>
    <property type="match status" value="1"/>
</dbReference>
<dbReference type="PRINTS" id="PR00409">
    <property type="entry name" value="PHDIOXRDTASE"/>
</dbReference>
<dbReference type="PANTHER" id="PTHR30212:SF2">
    <property type="entry name" value="PROTEIN YIIM"/>
    <property type="match status" value="1"/>
</dbReference>
<organism evidence="3 4">
    <name type="scientific">Melghirimyces profundicolus</name>
    <dbReference type="NCBI Taxonomy" id="1242148"/>
    <lineage>
        <taxon>Bacteria</taxon>
        <taxon>Bacillati</taxon>
        <taxon>Bacillota</taxon>
        <taxon>Bacilli</taxon>
        <taxon>Bacillales</taxon>
        <taxon>Thermoactinomycetaceae</taxon>
        <taxon>Melghirimyces</taxon>
    </lineage>
</organism>
<dbReference type="Pfam" id="PF00111">
    <property type="entry name" value="Fer2"/>
    <property type="match status" value="1"/>
</dbReference>
<dbReference type="OrthoDB" id="573132at2"/>
<dbReference type="InterPro" id="IPR017938">
    <property type="entry name" value="Riboflavin_synthase-like_b-brl"/>
</dbReference>
<dbReference type="EMBL" id="QBKR01000002">
    <property type="protein sequence ID" value="PTX64580.1"/>
    <property type="molecule type" value="Genomic_DNA"/>
</dbReference>
<dbReference type="PANTHER" id="PTHR30212">
    <property type="entry name" value="PROTEIN YIIM"/>
    <property type="match status" value="1"/>
</dbReference>
<dbReference type="CDD" id="cd06185">
    <property type="entry name" value="PDR_like"/>
    <property type="match status" value="1"/>
</dbReference>
<dbReference type="CDD" id="cd00207">
    <property type="entry name" value="fer2"/>
    <property type="match status" value="1"/>
</dbReference>
<accession>A0A2T6C8D9</accession>
<name>A0A2T6C8D9_9BACL</name>
<evidence type="ECO:0000259" key="1">
    <source>
        <dbReference type="PROSITE" id="PS51085"/>
    </source>
</evidence>
<dbReference type="PROSITE" id="PS00197">
    <property type="entry name" value="2FE2S_FER_1"/>
    <property type="match status" value="1"/>
</dbReference>
<dbReference type="Proteomes" id="UP000244240">
    <property type="component" value="Unassembled WGS sequence"/>
</dbReference>
<dbReference type="Gene3D" id="3.10.20.30">
    <property type="match status" value="1"/>
</dbReference>
<comment type="caution">
    <text evidence="3">The sequence shown here is derived from an EMBL/GenBank/DDBJ whole genome shotgun (WGS) entry which is preliminary data.</text>
</comment>
<dbReference type="InterPro" id="IPR001041">
    <property type="entry name" value="2Fe-2S_ferredoxin-type"/>
</dbReference>
<feature type="domain" description="FAD-binding FR-type" evidence="2">
    <location>
        <begin position="4"/>
        <end position="109"/>
    </location>
</feature>
<dbReference type="InterPro" id="IPR006058">
    <property type="entry name" value="2Fe2S_fd_BS"/>
</dbReference>
<dbReference type="InterPro" id="IPR039261">
    <property type="entry name" value="FNR_nucleotide-bd"/>
</dbReference>
<keyword evidence="4" id="KW-1185">Reference proteome</keyword>
<evidence type="ECO:0000313" key="4">
    <source>
        <dbReference type="Proteomes" id="UP000244240"/>
    </source>
</evidence>
<dbReference type="GO" id="GO:0051537">
    <property type="term" value="F:2 iron, 2 sulfur cluster binding"/>
    <property type="evidence" value="ECO:0007669"/>
    <property type="project" value="InterPro"/>
</dbReference>
<dbReference type="InterPro" id="IPR052353">
    <property type="entry name" value="Benzoxazolinone_Detox_Enz"/>
</dbReference>
<gene>
    <name evidence="3" type="ORF">C8P63_10274</name>
</gene>
<dbReference type="RefSeq" id="WP_108021650.1">
    <property type="nucleotide sequence ID" value="NZ_QBKR01000002.1"/>
</dbReference>
<evidence type="ECO:0000313" key="3">
    <source>
        <dbReference type="EMBL" id="PTX64580.1"/>
    </source>
</evidence>
<evidence type="ECO:0000259" key="2">
    <source>
        <dbReference type="PROSITE" id="PS51384"/>
    </source>
</evidence>
<dbReference type="Gene3D" id="2.40.30.10">
    <property type="entry name" value="Translation factors"/>
    <property type="match status" value="1"/>
</dbReference>
<dbReference type="AlphaFoldDB" id="A0A2T6C8D9"/>
<dbReference type="InterPro" id="IPR012675">
    <property type="entry name" value="Beta-grasp_dom_sf"/>
</dbReference>
<feature type="domain" description="2Fe-2S ferredoxin-type" evidence="1">
    <location>
        <begin position="234"/>
        <end position="319"/>
    </location>
</feature>